<dbReference type="InterPro" id="IPR043472">
    <property type="entry name" value="Macro_dom-like"/>
</dbReference>
<dbReference type="PANTHER" id="PTHR11106">
    <property type="entry name" value="GANGLIOSIDE INDUCED DIFFERENTIATION ASSOCIATED PROTEIN 2-RELATED"/>
    <property type="match status" value="1"/>
</dbReference>
<gene>
    <name evidence="2" type="primary">MACROD2</name>
    <name evidence="2" type="ORF">LPJ64_000638</name>
</gene>
<proteinExistence type="predicted"/>
<dbReference type="Pfam" id="PF01661">
    <property type="entry name" value="Macro"/>
    <property type="match status" value="1"/>
</dbReference>
<dbReference type="InterPro" id="IPR002589">
    <property type="entry name" value="Macro_dom"/>
</dbReference>
<dbReference type="CDD" id="cd02908">
    <property type="entry name" value="Macro_OAADPr_deacetylase"/>
    <property type="match status" value="1"/>
</dbReference>
<dbReference type="PROSITE" id="PS51154">
    <property type="entry name" value="MACRO"/>
    <property type="match status" value="1"/>
</dbReference>
<dbReference type="SMART" id="SM00506">
    <property type="entry name" value="A1pp"/>
    <property type="match status" value="1"/>
</dbReference>
<dbReference type="Gene3D" id="3.40.220.10">
    <property type="entry name" value="Leucine Aminopeptidase, subunit E, domain 1"/>
    <property type="match status" value="1"/>
</dbReference>
<sequence>MPANSILLSSIPTAASQLGERPNMGSFLSLISIWRGDITRLHVDITRLHVDAIVNAAAPSLLGGGGVDGAIHSAAGPQLLEECRPLNGCATGRAKITRGYRLPAKHVIHTVGPVGEKPELLASCYRESLDLAKKHGLRTVAFPCVSTGVFGYPAEAACQVVVPVVAKWVGDNPGCIDRIVFCMFNDRSQKLYETEIRKFA</sequence>
<accession>A0A9W7XS65</accession>
<dbReference type="EMBL" id="JANBOH010000013">
    <property type="protein sequence ID" value="KAJ1648021.1"/>
    <property type="molecule type" value="Genomic_DNA"/>
</dbReference>
<evidence type="ECO:0000259" key="1">
    <source>
        <dbReference type="PROSITE" id="PS51154"/>
    </source>
</evidence>
<dbReference type="PANTHER" id="PTHR11106:SF27">
    <property type="entry name" value="MACRO DOMAIN-CONTAINING PROTEIN"/>
    <property type="match status" value="1"/>
</dbReference>
<dbReference type="NCBIfam" id="NF001664">
    <property type="entry name" value="PRK00431.1-6"/>
    <property type="match status" value="1"/>
</dbReference>
<dbReference type="SUPFAM" id="SSF52949">
    <property type="entry name" value="Macro domain-like"/>
    <property type="match status" value="1"/>
</dbReference>
<evidence type="ECO:0000313" key="2">
    <source>
        <dbReference type="EMBL" id="KAJ1648021.1"/>
    </source>
</evidence>
<reference evidence="2" key="1">
    <citation type="submission" date="2022-07" db="EMBL/GenBank/DDBJ databases">
        <title>Phylogenomic reconstructions and comparative analyses of Kickxellomycotina fungi.</title>
        <authorList>
            <person name="Reynolds N.K."/>
            <person name="Stajich J.E."/>
            <person name="Barry K."/>
            <person name="Grigoriev I.V."/>
            <person name="Crous P."/>
            <person name="Smith M.E."/>
        </authorList>
    </citation>
    <scope>NUCLEOTIDE SEQUENCE</scope>
    <source>
        <strain evidence="2">NBRC 105413</strain>
    </source>
</reference>
<protein>
    <submittedName>
        <fullName evidence="2">O-acetyl-ADP-ribose deacetylase macrod2</fullName>
    </submittedName>
</protein>
<dbReference type="AlphaFoldDB" id="A0A9W7XS65"/>
<evidence type="ECO:0000313" key="3">
    <source>
        <dbReference type="Proteomes" id="UP001145021"/>
    </source>
</evidence>
<name>A0A9W7XS65_9FUNG</name>
<comment type="caution">
    <text evidence="2">The sequence shown here is derived from an EMBL/GenBank/DDBJ whole genome shotgun (WGS) entry which is preliminary data.</text>
</comment>
<dbReference type="Proteomes" id="UP001145021">
    <property type="component" value="Unassembled WGS sequence"/>
</dbReference>
<feature type="domain" description="Macro" evidence="1">
    <location>
        <begin position="18"/>
        <end position="200"/>
    </location>
</feature>
<keyword evidence="3" id="KW-1185">Reference proteome</keyword>
<organism evidence="2 3">
    <name type="scientific">Coemansia asiatica</name>
    <dbReference type="NCBI Taxonomy" id="1052880"/>
    <lineage>
        <taxon>Eukaryota</taxon>
        <taxon>Fungi</taxon>
        <taxon>Fungi incertae sedis</taxon>
        <taxon>Zoopagomycota</taxon>
        <taxon>Kickxellomycotina</taxon>
        <taxon>Kickxellomycetes</taxon>
        <taxon>Kickxellales</taxon>
        <taxon>Kickxellaceae</taxon>
        <taxon>Coemansia</taxon>
    </lineage>
</organism>